<sequence length="196" mass="21154">MYSVRDTAEAGTSQKAELFLTIGSNFNIYVASIVFVLNFKRLTSIFTKGNNTSPASPATAPAAAAAAAATAAAALAALPDLEPDPIYNISIPPPPLRVTEEEEEEEVYCIRASITRSGTSTRKSARLRKAFVVYARKPPLRPPLIRSSPYLTPLPPPPPLCSLLGELRAEPTRAELERAEPERAEPERAEPELTKG</sequence>
<evidence type="ECO:0000313" key="4">
    <source>
        <dbReference type="Proteomes" id="UP001304895"/>
    </source>
</evidence>
<feature type="transmembrane region" description="Helical" evidence="2">
    <location>
        <begin position="18"/>
        <end position="39"/>
    </location>
</feature>
<keyword evidence="2" id="KW-1133">Transmembrane helix</keyword>
<feature type="compositionally biased region" description="Basic and acidic residues" evidence="1">
    <location>
        <begin position="167"/>
        <end position="196"/>
    </location>
</feature>
<dbReference type="Proteomes" id="UP001304895">
    <property type="component" value="Unassembled WGS sequence"/>
</dbReference>
<dbReference type="AlphaFoldDB" id="A0AAN6ZD53"/>
<gene>
    <name evidence="3" type="ORF">BT67DRAFT_434993</name>
</gene>
<evidence type="ECO:0000256" key="1">
    <source>
        <dbReference type="SAM" id="MobiDB-lite"/>
    </source>
</evidence>
<protein>
    <submittedName>
        <fullName evidence="3">Uncharacterized protein</fullName>
    </submittedName>
</protein>
<evidence type="ECO:0000256" key="2">
    <source>
        <dbReference type="SAM" id="Phobius"/>
    </source>
</evidence>
<evidence type="ECO:0000313" key="3">
    <source>
        <dbReference type="EMBL" id="KAK4133089.1"/>
    </source>
</evidence>
<keyword evidence="2" id="KW-0812">Transmembrane</keyword>
<keyword evidence="4" id="KW-1185">Reference proteome</keyword>
<keyword evidence="2" id="KW-0472">Membrane</keyword>
<dbReference type="EMBL" id="MU853413">
    <property type="protein sequence ID" value="KAK4133089.1"/>
    <property type="molecule type" value="Genomic_DNA"/>
</dbReference>
<proteinExistence type="predicted"/>
<comment type="caution">
    <text evidence="3">The sequence shown here is derived from an EMBL/GenBank/DDBJ whole genome shotgun (WGS) entry which is preliminary data.</text>
</comment>
<reference evidence="3" key="2">
    <citation type="submission" date="2023-05" db="EMBL/GenBank/DDBJ databases">
        <authorList>
            <consortium name="Lawrence Berkeley National Laboratory"/>
            <person name="Steindorff A."/>
            <person name="Hensen N."/>
            <person name="Bonometti L."/>
            <person name="Westerberg I."/>
            <person name="Brannstrom I.O."/>
            <person name="Guillou S."/>
            <person name="Cros-Aarteil S."/>
            <person name="Calhoun S."/>
            <person name="Haridas S."/>
            <person name="Kuo A."/>
            <person name="Mondo S."/>
            <person name="Pangilinan J."/>
            <person name="Riley R."/>
            <person name="Labutti K."/>
            <person name="Andreopoulos B."/>
            <person name="Lipzen A."/>
            <person name="Chen C."/>
            <person name="Yanf M."/>
            <person name="Daum C."/>
            <person name="Ng V."/>
            <person name="Clum A."/>
            <person name="Ohm R."/>
            <person name="Martin F."/>
            <person name="Silar P."/>
            <person name="Natvig D."/>
            <person name="Lalanne C."/>
            <person name="Gautier V."/>
            <person name="Ament-Velasquez S.L."/>
            <person name="Kruys A."/>
            <person name="Hutchinson M.I."/>
            <person name="Powell A.J."/>
            <person name="Barry K."/>
            <person name="Miller A.N."/>
            <person name="Grigoriev I.V."/>
            <person name="Debuchy R."/>
            <person name="Gladieux P."/>
            <person name="Thoren M.H."/>
            <person name="Johannesson H."/>
        </authorList>
    </citation>
    <scope>NUCLEOTIDE SEQUENCE</scope>
    <source>
        <strain evidence="3">CBS 123565</strain>
    </source>
</reference>
<organism evidence="3 4">
    <name type="scientific">Trichocladium antarcticum</name>
    <dbReference type="NCBI Taxonomy" id="1450529"/>
    <lineage>
        <taxon>Eukaryota</taxon>
        <taxon>Fungi</taxon>
        <taxon>Dikarya</taxon>
        <taxon>Ascomycota</taxon>
        <taxon>Pezizomycotina</taxon>
        <taxon>Sordariomycetes</taxon>
        <taxon>Sordariomycetidae</taxon>
        <taxon>Sordariales</taxon>
        <taxon>Chaetomiaceae</taxon>
        <taxon>Trichocladium</taxon>
    </lineage>
</organism>
<name>A0AAN6ZD53_9PEZI</name>
<reference evidence="3" key="1">
    <citation type="journal article" date="2023" name="Mol. Phylogenet. Evol.">
        <title>Genome-scale phylogeny and comparative genomics of the fungal order Sordariales.</title>
        <authorList>
            <person name="Hensen N."/>
            <person name="Bonometti L."/>
            <person name="Westerberg I."/>
            <person name="Brannstrom I.O."/>
            <person name="Guillou S."/>
            <person name="Cros-Aarteil S."/>
            <person name="Calhoun S."/>
            <person name="Haridas S."/>
            <person name="Kuo A."/>
            <person name="Mondo S."/>
            <person name="Pangilinan J."/>
            <person name="Riley R."/>
            <person name="LaButti K."/>
            <person name="Andreopoulos B."/>
            <person name="Lipzen A."/>
            <person name="Chen C."/>
            <person name="Yan M."/>
            <person name="Daum C."/>
            <person name="Ng V."/>
            <person name="Clum A."/>
            <person name="Steindorff A."/>
            <person name="Ohm R.A."/>
            <person name="Martin F."/>
            <person name="Silar P."/>
            <person name="Natvig D.O."/>
            <person name="Lalanne C."/>
            <person name="Gautier V."/>
            <person name="Ament-Velasquez S.L."/>
            <person name="Kruys A."/>
            <person name="Hutchinson M.I."/>
            <person name="Powell A.J."/>
            <person name="Barry K."/>
            <person name="Miller A.N."/>
            <person name="Grigoriev I.V."/>
            <person name="Debuchy R."/>
            <person name="Gladieux P."/>
            <person name="Hiltunen Thoren M."/>
            <person name="Johannesson H."/>
        </authorList>
    </citation>
    <scope>NUCLEOTIDE SEQUENCE</scope>
    <source>
        <strain evidence="3">CBS 123565</strain>
    </source>
</reference>
<feature type="region of interest" description="Disordered" evidence="1">
    <location>
        <begin position="162"/>
        <end position="196"/>
    </location>
</feature>
<accession>A0AAN6ZD53</accession>